<protein>
    <submittedName>
        <fullName evidence="2">Uncharacterized protein</fullName>
    </submittedName>
</protein>
<dbReference type="Proteomes" id="UP000053477">
    <property type="component" value="Unassembled WGS sequence"/>
</dbReference>
<dbReference type="InParanoid" id="A0A0H2RPQ1"/>
<sequence>MCKSNAAFGKWAESRGISVDRDEANPDIHPLVRRYGQTFKPPPEFFYELRTALDKAKSDDKPFILKMLTHFDEKPAALNGDSETDTFRPSMSTLVQALKRSRRPNLNERTLRKTGDALLAELVDHLDDSFVATRIFGVSEFFVRLPYRDERYQVKKARFDEALLVELKDKGSKDAIIRELLNSEFQYKMEAFFYHQCPETYPLAVFLFNVEYKTSEETMDIKISSVPGIKAGGDASTAVTKTITNRDWAINEMCLHLAVTLFQCKALGFDDMPAFGATIVGNDFRLYVAEWDLLGGEDGNLCPSPGIKIRFQKRYSLDDGVQICDLCVLLSRLFKHLIDEFIVQYSRLKMLDELKANLEKFRWRVPDSAASTTRTAASSSSSVSQKAAREDEDEDAPSKLTKKYLRSVGSVERSSSERVASWADKCLEEELLEPVEEREATDRRTKLSSSSSSDNEDLD</sequence>
<feature type="compositionally biased region" description="Low complexity" evidence="1">
    <location>
        <begin position="372"/>
        <end position="386"/>
    </location>
</feature>
<gene>
    <name evidence="2" type="ORF">SCHPADRAFT_903745</name>
</gene>
<accession>A0A0H2RPQ1</accession>
<dbReference type="AlphaFoldDB" id="A0A0H2RPQ1"/>
<reference evidence="2 3" key="1">
    <citation type="submission" date="2015-04" db="EMBL/GenBank/DDBJ databases">
        <title>Complete genome sequence of Schizopora paradoxa KUC8140, a cosmopolitan wood degrader in East Asia.</title>
        <authorList>
            <consortium name="DOE Joint Genome Institute"/>
            <person name="Min B."/>
            <person name="Park H."/>
            <person name="Jang Y."/>
            <person name="Kim J.-J."/>
            <person name="Kim K.H."/>
            <person name="Pangilinan J."/>
            <person name="Lipzen A."/>
            <person name="Riley R."/>
            <person name="Grigoriev I.V."/>
            <person name="Spatafora J.W."/>
            <person name="Choi I.-G."/>
        </authorList>
    </citation>
    <scope>NUCLEOTIDE SEQUENCE [LARGE SCALE GENOMIC DNA]</scope>
    <source>
        <strain evidence="2 3">KUC8140</strain>
    </source>
</reference>
<evidence type="ECO:0000313" key="3">
    <source>
        <dbReference type="Proteomes" id="UP000053477"/>
    </source>
</evidence>
<organism evidence="2 3">
    <name type="scientific">Schizopora paradoxa</name>
    <dbReference type="NCBI Taxonomy" id="27342"/>
    <lineage>
        <taxon>Eukaryota</taxon>
        <taxon>Fungi</taxon>
        <taxon>Dikarya</taxon>
        <taxon>Basidiomycota</taxon>
        <taxon>Agaricomycotina</taxon>
        <taxon>Agaricomycetes</taxon>
        <taxon>Hymenochaetales</taxon>
        <taxon>Schizoporaceae</taxon>
        <taxon>Schizopora</taxon>
    </lineage>
</organism>
<keyword evidence="3" id="KW-1185">Reference proteome</keyword>
<feature type="region of interest" description="Disordered" evidence="1">
    <location>
        <begin position="372"/>
        <end position="400"/>
    </location>
</feature>
<feature type="region of interest" description="Disordered" evidence="1">
    <location>
        <begin position="433"/>
        <end position="459"/>
    </location>
</feature>
<name>A0A0H2RPQ1_9AGAM</name>
<proteinExistence type="predicted"/>
<dbReference type="EMBL" id="KQ085952">
    <property type="protein sequence ID" value="KLO13869.1"/>
    <property type="molecule type" value="Genomic_DNA"/>
</dbReference>
<evidence type="ECO:0000256" key="1">
    <source>
        <dbReference type="SAM" id="MobiDB-lite"/>
    </source>
</evidence>
<evidence type="ECO:0000313" key="2">
    <source>
        <dbReference type="EMBL" id="KLO13869.1"/>
    </source>
</evidence>
<feature type="compositionally biased region" description="Basic and acidic residues" evidence="1">
    <location>
        <begin position="435"/>
        <end position="445"/>
    </location>
</feature>